<feature type="domain" description="Putative zinc-finger" evidence="4">
    <location>
        <begin position="3"/>
        <end position="37"/>
    </location>
</feature>
<keyword evidence="3" id="KW-0472">Membrane</keyword>
<sequence>MRCNDVQNQMSAYVTHELAPEAARLVQQHIHTCAKCHAWYEEVTEMLHIWNEAEHSSSSYDLVAEVMTKLAVAYPDAPSITETKKRRLVNSQLYHYGLVACLTIIMFQFGVFEKLGYEISSVNNHFASTLELLFQSTAK</sequence>
<keyword evidence="6" id="KW-1185">Reference proteome</keyword>
<protein>
    <recommendedName>
        <fullName evidence="2">Anti-sigma-W factor RsiW</fullName>
    </recommendedName>
</protein>
<feature type="transmembrane region" description="Helical" evidence="3">
    <location>
        <begin position="93"/>
        <end position="112"/>
    </location>
</feature>
<keyword evidence="3" id="KW-1133">Transmembrane helix</keyword>
<keyword evidence="3" id="KW-0812">Transmembrane</keyword>
<evidence type="ECO:0000256" key="1">
    <source>
        <dbReference type="ARBA" id="ARBA00024353"/>
    </source>
</evidence>
<dbReference type="Pfam" id="PF13490">
    <property type="entry name" value="zf-HC2"/>
    <property type="match status" value="1"/>
</dbReference>
<name>A0ABS4H2F7_9BACL</name>
<dbReference type="Proteomes" id="UP001519273">
    <property type="component" value="Unassembled WGS sequence"/>
</dbReference>
<dbReference type="EMBL" id="JAGGKP010000002">
    <property type="protein sequence ID" value="MBP1936720.1"/>
    <property type="molecule type" value="Genomic_DNA"/>
</dbReference>
<dbReference type="Gene3D" id="1.10.10.1320">
    <property type="entry name" value="Anti-sigma factor, zinc-finger domain"/>
    <property type="match status" value="1"/>
</dbReference>
<dbReference type="InterPro" id="IPR027383">
    <property type="entry name" value="Znf_put"/>
</dbReference>
<accession>A0ABS4H2F7</accession>
<comment type="caution">
    <text evidence="5">The sequence shown here is derived from an EMBL/GenBank/DDBJ whole genome shotgun (WGS) entry which is preliminary data.</text>
</comment>
<proteinExistence type="inferred from homology"/>
<evidence type="ECO:0000313" key="6">
    <source>
        <dbReference type="Proteomes" id="UP001519273"/>
    </source>
</evidence>
<dbReference type="RefSeq" id="WP_209847801.1">
    <property type="nucleotide sequence ID" value="NZ_CBCRVE010000003.1"/>
</dbReference>
<gene>
    <name evidence="5" type="ORF">J2Z20_001601</name>
</gene>
<evidence type="ECO:0000256" key="3">
    <source>
        <dbReference type="SAM" id="Phobius"/>
    </source>
</evidence>
<reference evidence="5 6" key="1">
    <citation type="submission" date="2021-03" db="EMBL/GenBank/DDBJ databases">
        <title>Genomic Encyclopedia of Type Strains, Phase IV (KMG-IV): sequencing the most valuable type-strain genomes for metagenomic binning, comparative biology and taxonomic classification.</title>
        <authorList>
            <person name="Goeker M."/>
        </authorList>
    </citation>
    <scope>NUCLEOTIDE SEQUENCE [LARGE SCALE GENOMIC DNA]</scope>
    <source>
        <strain evidence="5 6">DSM 23491</strain>
    </source>
</reference>
<organism evidence="5 6">
    <name type="scientific">Paenibacillus sediminis</name>
    <dbReference type="NCBI Taxonomy" id="664909"/>
    <lineage>
        <taxon>Bacteria</taxon>
        <taxon>Bacillati</taxon>
        <taxon>Bacillota</taxon>
        <taxon>Bacilli</taxon>
        <taxon>Bacillales</taxon>
        <taxon>Paenibacillaceae</taxon>
        <taxon>Paenibacillus</taxon>
    </lineage>
</organism>
<evidence type="ECO:0000259" key="4">
    <source>
        <dbReference type="Pfam" id="PF13490"/>
    </source>
</evidence>
<dbReference type="InterPro" id="IPR041916">
    <property type="entry name" value="Anti_sigma_zinc_sf"/>
</dbReference>
<comment type="similarity">
    <text evidence="1">Belongs to the zinc-associated anti-sigma factor (ZAS) superfamily. Anti-sigma-W factor family.</text>
</comment>
<evidence type="ECO:0000313" key="5">
    <source>
        <dbReference type="EMBL" id="MBP1936720.1"/>
    </source>
</evidence>
<evidence type="ECO:0000256" key="2">
    <source>
        <dbReference type="ARBA" id="ARBA00024438"/>
    </source>
</evidence>